<proteinExistence type="predicted"/>
<comment type="caution">
    <text evidence="1">The sequence shown here is derived from an EMBL/GenBank/DDBJ whole genome shotgun (WGS) entry which is preliminary data.</text>
</comment>
<sequence>MQITAAVGAASGQVVSLQGTEIGAASPGESVARSRVESYLAVARWRSVTENAIADLGLDTTPEALDTRISVANPRDTSTIKISATADTPEGARDLAVAWLRAMIVTIDYAESDGTEGSAAVTVVAGTRTRFRRPRRSPTSRRQCSSAACSGSAWASCSSAPASDVGPDRGVSIRSLRSLLDHRA</sequence>
<keyword evidence="2" id="KW-1185">Reference proteome</keyword>
<dbReference type="AlphaFoldDB" id="A0A917PN82"/>
<evidence type="ECO:0000313" key="1">
    <source>
        <dbReference type="EMBL" id="GGJ85940.1"/>
    </source>
</evidence>
<evidence type="ECO:0000313" key="2">
    <source>
        <dbReference type="Proteomes" id="UP000636956"/>
    </source>
</evidence>
<gene>
    <name evidence="1" type="ORF">GCM10011372_25360</name>
</gene>
<reference evidence="1" key="1">
    <citation type="journal article" date="2014" name="Int. J. Syst. Evol. Microbiol.">
        <title>Complete genome sequence of Corynebacterium casei LMG S-19264T (=DSM 44701T), isolated from a smear-ripened cheese.</title>
        <authorList>
            <consortium name="US DOE Joint Genome Institute (JGI-PGF)"/>
            <person name="Walter F."/>
            <person name="Albersmeier A."/>
            <person name="Kalinowski J."/>
            <person name="Ruckert C."/>
        </authorList>
    </citation>
    <scope>NUCLEOTIDE SEQUENCE</scope>
    <source>
        <strain evidence="1">CGMCC 1.8984</strain>
    </source>
</reference>
<accession>A0A917PN82</accession>
<name>A0A917PN82_9MICO</name>
<reference evidence="1" key="2">
    <citation type="submission" date="2020-09" db="EMBL/GenBank/DDBJ databases">
        <authorList>
            <person name="Sun Q."/>
            <person name="Zhou Y."/>
        </authorList>
    </citation>
    <scope>NUCLEOTIDE SEQUENCE</scope>
    <source>
        <strain evidence="1">CGMCC 1.8984</strain>
    </source>
</reference>
<protein>
    <submittedName>
        <fullName evidence="1">Uncharacterized protein</fullName>
    </submittedName>
</protein>
<dbReference type="EMBL" id="BMMD01000014">
    <property type="protein sequence ID" value="GGJ85940.1"/>
    <property type="molecule type" value="Genomic_DNA"/>
</dbReference>
<dbReference type="Proteomes" id="UP000636956">
    <property type="component" value="Unassembled WGS sequence"/>
</dbReference>
<organism evidence="1 2">
    <name type="scientific">Agromyces bauzanensis</name>
    <dbReference type="NCBI Taxonomy" id="1308924"/>
    <lineage>
        <taxon>Bacteria</taxon>
        <taxon>Bacillati</taxon>
        <taxon>Actinomycetota</taxon>
        <taxon>Actinomycetes</taxon>
        <taxon>Micrococcales</taxon>
        <taxon>Microbacteriaceae</taxon>
        <taxon>Agromyces</taxon>
    </lineage>
</organism>